<protein>
    <submittedName>
        <fullName evidence="3">O-Methyltransferase involved in polyketide biosynthesis</fullName>
    </submittedName>
</protein>
<dbReference type="PANTHER" id="PTHR43619">
    <property type="entry name" value="S-ADENOSYL-L-METHIONINE-DEPENDENT METHYLTRANSFERASE YKTD-RELATED"/>
    <property type="match status" value="1"/>
</dbReference>
<accession>A0A521ED44</accession>
<dbReference type="EMBL" id="FXTH01000015">
    <property type="protein sequence ID" value="SMO81742.1"/>
    <property type="molecule type" value="Genomic_DNA"/>
</dbReference>
<dbReference type="InterPro" id="IPR007213">
    <property type="entry name" value="Ppm1/Ppm2/Tcmp"/>
</dbReference>
<dbReference type="PIRSF" id="PIRSF028177">
    <property type="entry name" value="Polyketide_synth_Omtfrase_TcmP"/>
    <property type="match status" value="1"/>
</dbReference>
<dbReference type="Gene3D" id="3.40.50.150">
    <property type="entry name" value="Vaccinia Virus protein VP39"/>
    <property type="match status" value="1"/>
</dbReference>
<gene>
    <name evidence="3" type="ORF">SAMN06265218_11518</name>
</gene>
<evidence type="ECO:0000256" key="1">
    <source>
        <dbReference type="ARBA" id="ARBA00022603"/>
    </source>
</evidence>
<evidence type="ECO:0000313" key="4">
    <source>
        <dbReference type="Proteomes" id="UP000317593"/>
    </source>
</evidence>
<proteinExistence type="predicted"/>
<dbReference type="RefSeq" id="WP_142715435.1">
    <property type="nucleotide sequence ID" value="NZ_FXTH01000015.1"/>
</dbReference>
<dbReference type="AlphaFoldDB" id="A0A521ED44"/>
<evidence type="ECO:0000256" key="2">
    <source>
        <dbReference type="ARBA" id="ARBA00022679"/>
    </source>
</evidence>
<organism evidence="3 4">
    <name type="scientific">Fodinibius sediminis</name>
    <dbReference type="NCBI Taxonomy" id="1214077"/>
    <lineage>
        <taxon>Bacteria</taxon>
        <taxon>Pseudomonadati</taxon>
        <taxon>Balneolota</taxon>
        <taxon>Balneolia</taxon>
        <taxon>Balneolales</taxon>
        <taxon>Balneolaceae</taxon>
        <taxon>Fodinibius</taxon>
    </lineage>
</organism>
<name>A0A521ED44_9BACT</name>
<sequence>MAVNIRQLTGITETLLIPLMGRALETRKGDGILSDPKSLEIFQSLNYDFEKFRDPGSRRSMQRTTIRTAIIDSMVREVLDRHPQTTIVELGCGLNSRFERLDNGRLQWYDLDVPEVYEVWRAFFNESDRRTFLPCSAFEEDWIRQLKKEQAGPFLFISEASVIYFPERKVQALFRNLHINFAGSYYLFDSATPAFLHDLQDHDDALRYCSARLQWSIEHPELIREWVRDIEIIKTIDLEHSDHRFRHFYPPDFKEGTRGYRLNLARL</sequence>
<dbReference type="GO" id="GO:0008168">
    <property type="term" value="F:methyltransferase activity"/>
    <property type="evidence" value="ECO:0007669"/>
    <property type="project" value="UniProtKB-KW"/>
</dbReference>
<keyword evidence="2 3" id="KW-0808">Transferase</keyword>
<keyword evidence="1 3" id="KW-0489">Methyltransferase</keyword>
<dbReference type="Pfam" id="PF04072">
    <property type="entry name" value="LCM"/>
    <property type="match status" value="1"/>
</dbReference>
<dbReference type="SUPFAM" id="SSF53335">
    <property type="entry name" value="S-adenosyl-L-methionine-dependent methyltransferases"/>
    <property type="match status" value="1"/>
</dbReference>
<reference evidence="3 4" key="1">
    <citation type="submission" date="2017-05" db="EMBL/GenBank/DDBJ databases">
        <authorList>
            <person name="Varghese N."/>
            <person name="Submissions S."/>
        </authorList>
    </citation>
    <scope>NUCLEOTIDE SEQUENCE [LARGE SCALE GENOMIC DNA]</scope>
    <source>
        <strain evidence="3 4">DSM 21194</strain>
    </source>
</reference>
<dbReference type="GO" id="GO:0032259">
    <property type="term" value="P:methylation"/>
    <property type="evidence" value="ECO:0007669"/>
    <property type="project" value="UniProtKB-KW"/>
</dbReference>
<dbReference type="InterPro" id="IPR029063">
    <property type="entry name" value="SAM-dependent_MTases_sf"/>
</dbReference>
<dbReference type="InterPro" id="IPR016874">
    <property type="entry name" value="TcmP-like"/>
</dbReference>
<dbReference type="Proteomes" id="UP000317593">
    <property type="component" value="Unassembled WGS sequence"/>
</dbReference>
<dbReference type="OrthoDB" id="9800233at2"/>
<evidence type="ECO:0000313" key="3">
    <source>
        <dbReference type="EMBL" id="SMO81742.1"/>
    </source>
</evidence>
<dbReference type="PANTHER" id="PTHR43619:SF2">
    <property type="entry name" value="S-ADENOSYL-L-METHIONINE-DEPENDENT METHYLTRANSFERASES SUPERFAMILY PROTEIN"/>
    <property type="match status" value="1"/>
</dbReference>
<keyword evidence="4" id="KW-1185">Reference proteome</keyword>